<protein>
    <recommendedName>
        <fullName evidence="4">Argininosuccinate lyase</fullName>
    </recommendedName>
</protein>
<dbReference type="RefSeq" id="WP_198474379.1">
    <property type="nucleotide sequence ID" value="NZ_JADGMQ010000002.1"/>
</dbReference>
<evidence type="ECO:0008006" key="4">
    <source>
        <dbReference type="Google" id="ProtNLM"/>
    </source>
</evidence>
<evidence type="ECO:0000313" key="3">
    <source>
        <dbReference type="Proteomes" id="UP000601789"/>
    </source>
</evidence>
<gene>
    <name evidence="2" type="ORF">IOD40_03440</name>
</gene>
<comment type="caution">
    <text evidence="2">The sequence shown here is derived from an EMBL/GenBank/DDBJ whole genome shotgun (WGS) entry which is preliminary data.</text>
</comment>
<name>A0ABS0S8Z5_9HYPH</name>
<evidence type="ECO:0000313" key="2">
    <source>
        <dbReference type="EMBL" id="MBI1619717.1"/>
    </source>
</evidence>
<sequence length="107" mass="11581">MKFLRQLAIAAAVSVVSTSAMAGSLEFKLINKSSFVITELYASPSNVRSWEEDILGMDVLGSGESVNVTIADGRRACEYDLKIVFDDGDELEDTTDLCDTGSYTVTD</sequence>
<keyword evidence="1" id="KW-0732">Signal</keyword>
<accession>A0ABS0S8Z5</accession>
<evidence type="ECO:0000256" key="1">
    <source>
        <dbReference type="SAM" id="SignalP"/>
    </source>
</evidence>
<dbReference type="Proteomes" id="UP000601789">
    <property type="component" value="Unassembled WGS sequence"/>
</dbReference>
<organism evidence="2 3">
    <name type="scientific">Aquamicrobium zhengzhouense</name>
    <dbReference type="NCBI Taxonomy" id="2781738"/>
    <lineage>
        <taxon>Bacteria</taxon>
        <taxon>Pseudomonadati</taxon>
        <taxon>Pseudomonadota</taxon>
        <taxon>Alphaproteobacteria</taxon>
        <taxon>Hyphomicrobiales</taxon>
        <taxon>Phyllobacteriaceae</taxon>
        <taxon>Aquamicrobium</taxon>
    </lineage>
</organism>
<feature type="chain" id="PRO_5047446525" description="Argininosuccinate lyase" evidence="1">
    <location>
        <begin position="23"/>
        <end position="107"/>
    </location>
</feature>
<proteinExistence type="predicted"/>
<dbReference type="EMBL" id="JADGMQ010000002">
    <property type="protein sequence ID" value="MBI1619717.1"/>
    <property type="molecule type" value="Genomic_DNA"/>
</dbReference>
<keyword evidence="3" id="KW-1185">Reference proteome</keyword>
<reference evidence="2 3" key="1">
    <citation type="submission" date="2020-10" db="EMBL/GenBank/DDBJ databases">
        <title>Aquamicrobium zhengzhouensis sp. nov., a exopolysaccharide producing bacterium isolated from farmland soil.</title>
        <authorList>
            <person name="Wang X."/>
        </authorList>
    </citation>
    <scope>NUCLEOTIDE SEQUENCE [LARGE SCALE GENOMIC DNA]</scope>
    <source>
        <strain evidence="3">cd-1</strain>
    </source>
</reference>
<feature type="signal peptide" evidence="1">
    <location>
        <begin position="1"/>
        <end position="22"/>
    </location>
</feature>